<dbReference type="GO" id="GO:0022625">
    <property type="term" value="C:cytosolic large ribosomal subunit"/>
    <property type="evidence" value="ECO:0007669"/>
    <property type="project" value="TreeGrafter"/>
</dbReference>
<feature type="compositionally biased region" description="Basic and acidic residues" evidence="5">
    <location>
        <begin position="186"/>
        <end position="196"/>
    </location>
</feature>
<dbReference type="AlphaFoldDB" id="A0A7J7NV85"/>
<evidence type="ECO:0000256" key="5">
    <source>
        <dbReference type="SAM" id="MobiDB-lite"/>
    </source>
</evidence>
<keyword evidence="2 4" id="KW-0689">Ribosomal protein</keyword>
<dbReference type="EMBL" id="JACGCM010000552">
    <property type="protein sequence ID" value="KAF6171013.1"/>
    <property type="molecule type" value="Genomic_DNA"/>
</dbReference>
<evidence type="ECO:0008006" key="8">
    <source>
        <dbReference type="Google" id="ProtNLM"/>
    </source>
</evidence>
<evidence type="ECO:0000313" key="6">
    <source>
        <dbReference type="EMBL" id="KAF6171013.1"/>
    </source>
</evidence>
<comment type="caution">
    <text evidence="6">The sequence shown here is derived from an EMBL/GenBank/DDBJ whole genome shotgun (WGS) entry which is preliminary data.</text>
</comment>
<gene>
    <name evidence="6" type="ORF">GIB67_028574</name>
</gene>
<evidence type="ECO:0000256" key="4">
    <source>
        <dbReference type="RuleBase" id="RU000660"/>
    </source>
</evidence>
<dbReference type="SUPFAM" id="SSF64263">
    <property type="entry name" value="Prokaryotic ribosomal protein L17"/>
    <property type="match status" value="1"/>
</dbReference>
<dbReference type="NCBIfam" id="TIGR00059">
    <property type="entry name" value="L17"/>
    <property type="match status" value="1"/>
</dbReference>
<dbReference type="GO" id="GO:0003735">
    <property type="term" value="F:structural constituent of ribosome"/>
    <property type="evidence" value="ECO:0007669"/>
    <property type="project" value="InterPro"/>
</dbReference>
<evidence type="ECO:0000313" key="7">
    <source>
        <dbReference type="Proteomes" id="UP000541444"/>
    </source>
</evidence>
<dbReference type="OrthoDB" id="275000at2759"/>
<name>A0A7J7NV85_9MAGN</name>
<proteinExistence type="inferred from homology"/>
<dbReference type="Pfam" id="PF01196">
    <property type="entry name" value="Ribosomal_L17"/>
    <property type="match status" value="1"/>
</dbReference>
<dbReference type="Proteomes" id="UP000541444">
    <property type="component" value="Unassembled WGS sequence"/>
</dbReference>
<dbReference type="InterPro" id="IPR036373">
    <property type="entry name" value="Ribosomal_bL17_sf"/>
</dbReference>
<dbReference type="InterPro" id="IPR000456">
    <property type="entry name" value="Ribosomal_bL17"/>
</dbReference>
<feature type="compositionally biased region" description="Polar residues" evidence="5">
    <location>
        <begin position="160"/>
        <end position="169"/>
    </location>
</feature>
<keyword evidence="7" id="KW-1185">Reference proteome</keyword>
<protein>
    <recommendedName>
        <fullName evidence="8">50S ribosomal protein L17</fullName>
    </recommendedName>
</protein>
<evidence type="ECO:0000256" key="2">
    <source>
        <dbReference type="ARBA" id="ARBA00022980"/>
    </source>
</evidence>
<dbReference type="GO" id="GO:0006412">
    <property type="term" value="P:translation"/>
    <property type="evidence" value="ECO:0007669"/>
    <property type="project" value="InterPro"/>
</dbReference>
<evidence type="ECO:0000256" key="1">
    <source>
        <dbReference type="ARBA" id="ARBA00008777"/>
    </source>
</evidence>
<accession>A0A7J7NV85</accession>
<sequence length="196" mass="22331">MLFSATLDYSEGASCVDDVEVDLIMKLDLHSCSKSLAMNVMLFELTTHLADQNQWTLVSQLIQHERIETTFPKAMEVKRFADKMVTLGKDGTLCAARRAAAFVRGDHVIHKLFTELAYRYKHREGGYTRVLRNRIRMGDAATMATIEFVDREDELRKSKPATTQPQNTPGMDPWTRSRLSRSFAPPKREKTSDSDT</sequence>
<dbReference type="PANTHER" id="PTHR14413:SF16">
    <property type="entry name" value="LARGE RIBOSOMAL SUBUNIT PROTEIN BL17M"/>
    <property type="match status" value="1"/>
</dbReference>
<organism evidence="6 7">
    <name type="scientific">Kingdonia uniflora</name>
    <dbReference type="NCBI Taxonomy" id="39325"/>
    <lineage>
        <taxon>Eukaryota</taxon>
        <taxon>Viridiplantae</taxon>
        <taxon>Streptophyta</taxon>
        <taxon>Embryophyta</taxon>
        <taxon>Tracheophyta</taxon>
        <taxon>Spermatophyta</taxon>
        <taxon>Magnoliopsida</taxon>
        <taxon>Ranunculales</taxon>
        <taxon>Circaeasteraceae</taxon>
        <taxon>Kingdonia</taxon>
    </lineage>
</organism>
<evidence type="ECO:0000256" key="3">
    <source>
        <dbReference type="ARBA" id="ARBA00023274"/>
    </source>
</evidence>
<dbReference type="PANTHER" id="PTHR14413">
    <property type="entry name" value="RIBOSOMAL PROTEIN L17"/>
    <property type="match status" value="1"/>
</dbReference>
<feature type="region of interest" description="Disordered" evidence="5">
    <location>
        <begin position="151"/>
        <end position="196"/>
    </location>
</feature>
<keyword evidence="3 4" id="KW-0687">Ribonucleoprotein</keyword>
<comment type="similarity">
    <text evidence="1 4">Belongs to the bacterial ribosomal protein bL17 family.</text>
</comment>
<dbReference type="Gene3D" id="3.90.1030.10">
    <property type="entry name" value="Ribosomal protein L17"/>
    <property type="match status" value="1"/>
</dbReference>
<reference evidence="6 7" key="1">
    <citation type="journal article" date="2020" name="IScience">
        <title>Genome Sequencing of the Endangered Kingdonia uniflora (Circaeasteraceae, Ranunculales) Reveals Potential Mechanisms of Evolutionary Specialization.</title>
        <authorList>
            <person name="Sun Y."/>
            <person name="Deng T."/>
            <person name="Zhang A."/>
            <person name="Moore M.J."/>
            <person name="Landis J.B."/>
            <person name="Lin N."/>
            <person name="Zhang H."/>
            <person name="Zhang X."/>
            <person name="Huang J."/>
            <person name="Zhang X."/>
            <person name="Sun H."/>
            <person name="Wang H."/>
        </authorList>
    </citation>
    <scope>NUCLEOTIDE SEQUENCE [LARGE SCALE GENOMIC DNA]</scope>
    <source>
        <strain evidence="6">TB1705</strain>
        <tissue evidence="6">Leaf</tissue>
    </source>
</reference>